<dbReference type="Pfam" id="PF05821">
    <property type="entry name" value="NDUF_B8"/>
    <property type="match status" value="1"/>
</dbReference>
<name>A0A8S0WEJ6_CYCAE</name>
<evidence type="ECO:0000313" key="1">
    <source>
        <dbReference type="EMBL" id="CAA7266950.1"/>
    </source>
</evidence>
<sequence>MNSNFILRRALVAAHPNAGRGIFALTNASRSYATPSKQEPDPQLNGYPQLPWVHRGHLPPLGWNDPLTRRNFGETLHEQEEVLSMWGPDAPPIDPNVALRRFLIAVSAFVAVGFTIKSLTPEAPVVRREYPFNGLVRELGGLEENKARPESIDIEE</sequence>
<reference evidence="1 2" key="1">
    <citation type="submission" date="2020-01" db="EMBL/GenBank/DDBJ databases">
        <authorList>
            <person name="Gupta K D."/>
        </authorList>
    </citation>
    <scope>NUCLEOTIDE SEQUENCE [LARGE SCALE GENOMIC DNA]</scope>
</reference>
<keyword evidence="2" id="KW-1185">Reference proteome</keyword>
<dbReference type="PANTHER" id="PTHR12840">
    <property type="entry name" value="NADH-UBIQUINONE OXIDOREDUCTASE ASHI SUBUNIT"/>
    <property type="match status" value="1"/>
</dbReference>
<proteinExistence type="predicted"/>
<dbReference type="GO" id="GO:0005739">
    <property type="term" value="C:mitochondrion"/>
    <property type="evidence" value="ECO:0007669"/>
    <property type="project" value="InterPro"/>
</dbReference>
<dbReference type="EMBL" id="CACVBS010000057">
    <property type="protein sequence ID" value="CAA7266950.1"/>
    <property type="molecule type" value="Genomic_DNA"/>
</dbReference>
<organism evidence="1 2">
    <name type="scientific">Cyclocybe aegerita</name>
    <name type="common">Black poplar mushroom</name>
    <name type="synonym">Agrocybe aegerita</name>
    <dbReference type="NCBI Taxonomy" id="1973307"/>
    <lineage>
        <taxon>Eukaryota</taxon>
        <taxon>Fungi</taxon>
        <taxon>Dikarya</taxon>
        <taxon>Basidiomycota</taxon>
        <taxon>Agaricomycotina</taxon>
        <taxon>Agaricomycetes</taxon>
        <taxon>Agaricomycetidae</taxon>
        <taxon>Agaricales</taxon>
        <taxon>Agaricineae</taxon>
        <taxon>Bolbitiaceae</taxon>
        <taxon>Cyclocybe</taxon>
    </lineage>
</organism>
<accession>A0A8S0WEJ6</accession>
<comment type="caution">
    <text evidence="1">The sequence shown here is derived from an EMBL/GenBank/DDBJ whole genome shotgun (WGS) entry which is preliminary data.</text>
</comment>
<dbReference type="OrthoDB" id="2014058at2759"/>
<protein>
    <submittedName>
        <fullName evidence="1">Uncharacterized protein</fullName>
    </submittedName>
</protein>
<dbReference type="AlphaFoldDB" id="A0A8S0WEJ6"/>
<gene>
    <name evidence="1" type="ORF">AAE3_LOCUS9326</name>
</gene>
<evidence type="ECO:0000313" key="2">
    <source>
        <dbReference type="Proteomes" id="UP000467700"/>
    </source>
</evidence>
<dbReference type="InterPro" id="IPR008699">
    <property type="entry name" value="NDUFB8"/>
</dbReference>
<dbReference type="PANTHER" id="PTHR12840:SF1">
    <property type="entry name" value="NADH DEHYDROGENASE [UBIQUINONE] 1 BETA SUBCOMPLEX SUBUNIT 8, MITOCHONDRIAL"/>
    <property type="match status" value="1"/>
</dbReference>
<dbReference type="Proteomes" id="UP000467700">
    <property type="component" value="Unassembled WGS sequence"/>
</dbReference>